<reference evidence="1" key="1">
    <citation type="journal article" date="2015" name="Nature">
        <title>Complex archaea that bridge the gap between prokaryotes and eukaryotes.</title>
        <authorList>
            <person name="Spang A."/>
            <person name="Saw J.H."/>
            <person name="Jorgensen S.L."/>
            <person name="Zaremba-Niedzwiedzka K."/>
            <person name="Martijn J."/>
            <person name="Lind A.E."/>
            <person name="van Eijk R."/>
            <person name="Schleper C."/>
            <person name="Guy L."/>
            <person name="Ettema T.J."/>
        </authorList>
    </citation>
    <scope>NUCLEOTIDE SEQUENCE</scope>
</reference>
<sequence>FLLDDEGLIRERELSKIWIFMRFNVSSQSGKNDVLITAALAARQARDRALEEALKNHSMVALYKAVLDHVFLLPLMEMKVNHCTSFRGGQILTQQNLAQPYSFSSEIPLYFGRNLISLEITPIGETEFKEAFHELPDGELLTFFSQALSAYSCIDSGTGVCGTKAFIERALMSSDTAIIERIVDAETGEKHFRSERRIGMADCDVSKGTAISEAGSRGVVIDLGGNLFL</sequence>
<evidence type="ECO:0000313" key="1">
    <source>
        <dbReference type="EMBL" id="KKK84421.1"/>
    </source>
</evidence>
<accession>A0A0F9BJ56</accession>
<organism evidence="1">
    <name type="scientific">marine sediment metagenome</name>
    <dbReference type="NCBI Taxonomy" id="412755"/>
    <lineage>
        <taxon>unclassified sequences</taxon>
        <taxon>metagenomes</taxon>
        <taxon>ecological metagenomes</taxon>
    </lineage>
</organism>
<feature type="non-terminal residue" evidence="1">
    <location>
        <position position="1"/>
    </location>
</feature>
<proteinExistence type="predicted"/>
<name>A0A0F9BJ56_9ZZZZ</name>
<dbReference type="AlphaFoldDB" id="A0A0F9BJ56"/>
<gene>
    <name evidence="1" type="ORF">LCGC14_2783520</name>
</gene>
<comment type="caution">
    <text evidence="1">The sequence shown here is derived from an EMBL/GenBank/DDBJ whole genome shotgun (WGS) entry which is preliminary data.</text>
</comment>
<protein>
    <submittedName>
        <fullName evidence="1">Uncharacterized protein</fullName>
    </submittedName>
</protein>
<dbReference type="EMBL" id="LAZR01051785">
    <property type="protein sequence ID" value="KKK84421.1"/>
    <property type="molecule type" value="Genomic_DNA"/>
</dbReference>